<reference evidence="1" key="1">
    <citation type="submission" date="2018-02" db="EMBL/GenBank/DDBJ databases">
        <title>Rhizophora mucronata_Transcriptome.</title>
        <authorList>
            <person name="Meera S.P."/>
            <person name="Sreeshan A."/>
            <person name="Augustine A."/>
        </authorList>
    </citation>
    <scope>NUCLEOTIDE SEQUENCE</scope>
    <source>
        <tissue evidence="1">Leaf</tissue>
    </source>
</reference>
<dbReference type="AlphaFoldDB" id="A0A2P2KE44"/>
<protein>
    <submittedName>
        <fullName evidence="1">Chaperone protein dnaJ 10 isoform X2</fullName>
    </submittedName>
</protein>
<sequence length="19" mass="2141">MFLGSTQPPPNPRSRELIT</sequence>
<dbReference type="EMBL" id="GGEC01023515">
    <property type="protein sequence ID" value="MBX03999.1"/>
    <property type="molecule type" value="Transcribed_RNA"/>
</dbReference>
<organism evidence="1">
    <name type="scientific">Rhizophora mucronata</name>
    <name type="common">Asiatic mangrove</name>
    <dbReference type="NCBI Taxonomy" id="61149"/>
    <lineage>
        <taxon>Eukaryota</taxon>
        <taxon>Viridiplantae</taxon>
        <taxon>Streptophyta</taxon>
        <taxon>Embryophyta</taxon>
        <taxon>Tracheophyta</taxon>
        <taxon>Spermatophyta</taxon>
        <taxon>Magnoliopsida</taxon>
        <taxon>eudicotyledons</taxon>
        <taxon>Gunneridae</taxon>
        <taxon>Pentapetalae</taxon>
        <taxon>rosids</taxon>
        <taxon>fabids</taxon>
        <taxon>Malpighiales</taxon>
        <taxon>Rhizophoraceae</taxon>
        <taxon>Rhizophora</taxon>
    </lineage>
</organism>
<name>A0A2P2KE44_RHIMU</name>
<proteinExistence type="predicted"/>
<evidence type="ECO:0000313" key="1">
    <source>
        <dbReference type="EMBL" id="MBX03999.1"/>
    </source>
</evidence>
<accession>A0A2P2KE44</accession>